<dbReference type="Proteomes" id="UP000515591">
    <property type="component" value="Chromosome"/>
</dbReference>
<dbReference type="RefSeq" id="WP_182851899.1">
    <property type="nucleotide sequence ID" value="NZ_AP022213.1"/>
</dbReference>
<dbReference type="EMBL" id="AP022213">
    <property type="protein sequence ID" value="BBT15128.1"/>
    <property type="molecule type" value="Genomic_DNA"/>
</dbReference>
<accession>A0A6S5RJC9</accession>
<dbReference type="AlphaFoldDB" id="A0A6S5RJC9"/>
<gene>
    <name evidence="2" type="ORF">WP8S17C03_11770</name>
</gene>
<evidence type="ECO:0000259" key="1">
    <source>
        <dbReference type="Pfam" id="PF24720"/>
    </source>
</evidence>
<reference evidence="2 3" key="1">
    <citation type="submission" date="2019-12" db="EMBL/GenBank/DDBJ databases">
        <title>complete genome sequences of Pseudomonas otitidis str. WP8-S17-CRE-03 isolated from wastewater treatment plant effluent.</title>
        <authorList>
            <person name="Sekizuka T."/>
            <person name="Itokawa K."/>
            <person name="Yatsu K."/>
            <person name="Inamine Y."/>
            <person name="Kuroda M."/>
        </authorList>
    </citation>
    <scope>NUCLEOTIDE SEQUENCE [LARGE SCALE GENOMIC DNA]</scope>
    <source>
        <strain evidence="2 3">WP8-S17-CRE-03</strain>
    </source>
</reference>
<evidence type="ECO:0000313" key="3">
    <source>
        <dbReference type="Proteomes" id="UP000515591"/>
    </source>
</evidence>
<evidence type="ECO:0000313" key="2">
    <source>
        <dbReference type="EMBL" id="BBT15128.1"/>
    </source>
</evidence>
<sequence>MNEFNLRDQIAKKQAYQAQRHAVITSGMQALNRLIPVAVRPTGQGRAVGRFLLGLYNGPDYRFDLTELRGLDLSKFEDCLRVLMMDYSPEVEIHERVPNGQAIWAELVAMWGREVRA</sequence>
<protein>
    <recommendedName>
        <fullName evidence="1">DUF7673 domain-containing protein</fullName>
    </recommendedName>
</protein>
<feature type="domain" description="DUF7673" evidence="1">
    <location>
        <begin position="29"/>
        <end position="112"/>
    </location>
</feature>
<organism evidence="2 3">
    <name type="scientific">Metapseudomonas otitidis</name>
    <dbReference type="NCBI Taxonomy" id="319939"/>
    <lineage>
        <taxon>Bacteria</taxon>
        <taxon>Pseudomonadati</taxon>
        <taxon>Pseudomonadota</taxon>
        <taxon>Gammaproteobacteria</taxon>
        <taxon>Pseudomonadales</taxon>
        <taxon>Pseudomonadaceae</taxon>
        <taxon>Metapseudomonas</taxon>
    </lineage>
</organism>
<dbReference type="InterPro" id="IPR056090">
    <property type="entry name" value="DUF7673"/>
</dbReference>
<name>A0A6S5RJC9_9GAMM</name>
<proteinExistence type="predicted"/>
<dbReference type="Pfam" id="PF24720">
    <property type="entry name" value="DUF7673"/>
    <property type="match status" value="1"/>
</dbReference>